<dbReference type="Proteomes" id="UP000185696">
    <property type="component" value="Unassembled WGS sequence"/>
</dbReference>
<dbReference type="PANTHER" id="PTHR43399:SF4">
    <property type="entry name" value="CELL WALL-ASSOCIATED PROTEASE"/>
    <property type="match status" value="1"/>
</dbReference>
<dbReference type="SUPFAM" id="SSF49464">
    <property type="entry name" value="Carboxypeptidase regulatory domain-like"/>
    <property type="match status" value="2"/>
</dbReference>
<keyword evidence="2 6" id="KW-0645">Protease</keyword>
<evidence type="ECO:0000256" key="7">
    <source>
        <dbReference type="SAM" id="SignalP"/>
    </source>
</evidence>
<dbReference type="AlphaFoldDB" id="A0A7Z0WKR7"/>
<dbReference type="InterPro" id="IPR000209">
    <property type="entry name" value="Peptidase_S8/S53_dom"/>
</dbReference>
<feature type="chain" id="PRO_5030696425" description="Peptidase S8/S53 domain-containing protein" evidence="7">
    <location>
        <begin position="21"/>
        <end position="906"/>
    </location>
</feature>
<feature type="domain" description="Peptidase S8/S53" evidence="8">
    <location>
        <begin position="179"/>
        <end position="443"/>
    </location>
</feature>
<dbReference type="PRINTS" id="PR00723">
    <property type="entry name" value="SUBTILISIN"/>
</dbReference>
<proteinExistence type="inferred from homology"/>
<dbReference type="SUPFAM" id="SSF52743">
    <property type="entry name" value="Subtilisin-like"/>
    <property type="match status" value="1"/>
</dbReference>
<evidence type="ECO:0000256" key="1">
    <source>
        <dbReference type="ARBA" id="ARBA00011073"/>
    </source>
</evidence>
<evidence type="ECO:0000256" key="4">
    <source>
        <dbReference type="ARBA" id="ARBA00022825"/>
    </source>
</evidence>
<name>A0A7Z0WKR7_9PSEU</name>
<comment type="similarity">
    <text evidence="1 6">Belongs to the peptidase S8 family.</text>
</comment>
<accession>A0A7Z0WKR7</accession>
<feature type="signal peptide" evidence="7">
    <location>
        <begin position="1"/>
        <end position="20"/>
    </location>
</feature>
<dbReference type="PROSITE" id="PS51892">
    <property type="entry name" value="SUBTILASE"/>
    <property type="match status" value="1"/>
</dbReference>
<dbReference type="InterPro" id="IPR023828">
    <property type="entry name" value="Peptidase_S8_Ser-AS"/>
</dbReference>
<dbReference type="Gene3D" id="3.40.50.200">
    <property type="entry name" value="Peptidase S8/S53 domain"/>
    <property type="match status" value="1"/>
</dbReference>
<dbReference type="InterPro" id="IPR008969">
    <property type="entry name" value="CarboxyPept-like_regulatory"/>
</dbReference>
<dbReference type="InterPro" id="IPR036852">
    <property type="entry name" value="Peptidase_S8/S53_dom_sf"/>
</dbReference>
<dbReference type="GO" id="GO:0004252">
    <property type="term" value="F:serine-type endopeptidase activity"/>
    <property type="evidence" value="ECO:0007669"/>
    <property type="project" value="UniProtKB-UniRule"/>
</dbReference>
<gene>
    <name evidence="9" type="ORF">BLA60_17975</name>
</gene>
<feature type="active site" description="Charge relay system" evidence="5 6">
    <location>
        <position position="408"/>
    </location>
</feature>
<keyword evidence="3 6" id="KW-0378">Hydrolase</keyword>
<dbReference type="Gene3D" id="2.60.120.260">
    <property type="entry name" value="Galactose-binding domain-like"/>
    <property type="match status" value="1"/>
</dbReference>
<keyword evidence="4 6" id="KW-0720">Serine protease</keyword>
<dbReference type="PROSITE" id="PS00138">
    <property type="entry name" value="SUBTILASE_SER"/>
    <property type="match status" value="1"/>
</dbReference>
<dbReference type="InterPro" id="IPR051048">
    <property type="entry name" value="Peptidase_S8/S53_subtilisin"/>
</dbReference>
<evidence type="ECO:0000259" key="8">
    <source>
        <dbReference type="Pfam" id="PF00082"/>
    </source>
</evidence>
<evidence type="ECO:0000313" key="9">
    <source>
        <dbReference type="EMBL" id="OLF09681.1"/>
    </source>
</evidence>
<feature type="active site" description="Charge relay system" evidence="5 6">
    <location>
        <position position="188"/>
    </location>
</feature>
<evidence type="ECO:0000256" key="6">
    <source>
        <dbReference type="PROSITE-ProRule" id="PRU01240"/>
    </source>
</evidence>
<evidence type="ECO:0000256" key="3">
    <source>
        <dbReference type="ARBA" id="ARBA00022801"/>
    </source>
</evidence>
<feature type="active site" description="Charge relay system" evidence="5 6">
    <location>
        <position position="234"/>
    </location>
</feature>
<dbReference type="PANTHER" id="PTHR43399">
    <property type="entry name" value="SUBTILISIN-RELATED"/>
    <property type="match status" value="1"/>
</dbReference>
<comment type="caution">
    <text evidence="9">The sequence shown here is derived from an EMBL/GenBank/DDBJ whole genome shotgun (WGS) entry which is preliminary data.</text>
</comment>
<reference evidence="9 10" key="1">
    <citation type="submission" date="2016-12" db="EMBL/GenBank/DDBJ databases">
        <title>The draft genome sequence of Actinophytocola xinjiangensis.</title>
        <authorList>
            <person name="Wang W."/>
            <person name="Yuan L."/>
        </authorList>
    </citation>
    <scope>NUCLEOTIDE SEQUENCE [LARGE SCALE GENOMIC DNA]</scope>
    <source>
        <strain evidence="9 10">CGMCC 4.4663</strain>
    </source>
</reference>
<evidence type="ECO:0000313" key="10">
    <source>
        <dbReference type="Proteomes" id="UP000185696"/>
    </source>
</evidence>
<sequence length="906" mass="95103">MVASVLVLGSVLATTPTATAAPPPADPEVAALAKVEDTLERRFANAPGKPQDFLVSFQEKADLAAAGRIADWDERGQAVVTALRRTAETSQSGVTSMLRARGVDFESYWISNAVLVREGTRDVATALAARSEVMRLVAPMTYDIPAPVEQTPASPAPQGVEWGIANINADDVWASGIDGNGIVIGSLDTGVDDRHPTLSHQYRGRGADGKLSHDYNWFDAAGLCKYGPCDNHGHGTHTTGTMVGDDGAGNQIGVAPGAKWIAANGCDPCTVQNLLAAGQWMLAPTRIDGTEADPSQRPHIINNSWGSTQPSFDRWYDDVAGAWDASGIFSVWANGNNGPGCITSGAPGSLTERYSVGAYDVNNQIAGFSSRGAGENGAIKPNIAAPGVNIRSAVPGVSGEYAFANGTSMAAPHVTGAIALLWSATPSLIGALPFTRNLLDLSARDTEDLQCGGTAQNNNVFGEGRLDAQALLTNTKIGTAAGTVTDSSGAPIAGARIELTGGTPEAPIQRTAETGADGTYQLGLPIGEYNATVTAYGFVGDQGSVTITQDTTTVRDFALTAAPMVTVSGRVSDGSGHGWPVHAALTFPGYPHNPVYTDPATGDYSLRLPATEYEVTVDPVDDGYPTSTSLLRTDGSDTRFDQRVIVDPETCTAPGYGWNGAETRFTHWDGATALDGWQLSGKGGTWRFDNPAHRPQPGLDNRFAIADPAAEDTRSMSTTLTSEPVDLSGQTDPVLSFDTRYLGAARQQAAVEYSTDGRRWSPLWTGGSGSVYGAQSVSLAQAERVRIRLTFTGRGGGYWAVDNLFVGTRTCVPHAGGLLVGEVTDESGKPVPGAEIGVADRSEIHVVSREFPDDASSPDTARYRLFVPAGSTRVTATRDGHTPVTDDVTVTRDGVTIHDFQLHPEA</sequence>
<organism evidence="9 10">
    <name type="scientific">Actinophytocola xinjiangensis</name>
    <dbReference type="NCBI Taxonomy" id="485602"/>
    <lineage>
        <taxon>Bacteria</taxon>
        <taxon>Bacillati</taxon>
        <taxon>Actinomycetota</taxon>
        <taxon>Actinomycetes</taxon>
        <taxon>Pseudonocardiales</taxon>
        <taxon>Pseudonocardiaceae</taxon>
    </lineage>
</organism>
<dbReference type="Pfam" id="PF13620">
    <property type="entry name" value="CarboxypepD_reg"/>
    <property type="match status" value="2"/>
</dbReference>
<dbReference type="EMBL" id="MSIF01000008">
    <property type="protein sequence ID" value="OLF09681.1"/>
    <property type="molecule type" value="Genomic_DNA"/>
</dbReference>
<dbReference type="GO" id="GO:0006508">
    <property type="term" value="P:proteolysis"/>
    <property type="evidence" value="ECO:0007669"/>
    <property type="project" value="UniProtKB-KW"/>
</dbReference>
<dbReference type="Pfam" id="PF00082">
    <property type="entry name" value="Peptidase_S8"/>
    <property type="match status" value="1"/>
</dbReference>
<dbReference type="InterPro" id="IPR015500">
    <property type="entry name" value="Peptidase_S8_subtilisin-rel"/>
</dbReference>
<keyword evidence="10" id="KW-1185">Reference proteome</keyword>
<evidence type="ECO:0000256" key="5">
    <source>
        <dbReference type="PIRSR" id="PIRSR615500-1"/>
    </source>
</evidence>
<keyword evidence="7" id="KW-0732">Signal</keyword>
<protein>
    <recommendedName>
        <fullName evidence="8">Peptidase S8/S53 domain-containing protein</fullName>
    </recommendedName>
</protein>
<dbReference type="Gene3D" id="2.60.40.1120">
    <property type="entry name" value="Carboxypeptidase-like, regulatory domain"/>
    <property type="match status" value="2"/>
</dbReference>
<evidence type="ECO:0000256" key="2">
    <source>
        <dbReference type="ARBA" id="ARBA00022670"/>
    </source>
</evidence>